<keyword evidence="1" id="KW-0812">Transmembrane</keyword>
<evidence type="ECO:0000256" key="1">
    <source>
        <dbReference type="SAM" id="Phobius"/>
    </source>
</evidence>
<feature type="transmembrane region" description="Helical" evidence="1">
    <location>
        <begin position="20"/>
        <end position="40"/>
    </location>
</feature>
<organism evidence="2">
    <name type="scientific">Siphoviridae sp. ctzyE57</name>
    <dbReference type="NCBI Taxonomy" id="2827982"/>
    <lineage>
        <taxon>Viruses</taxon>
        <taxon>Duplodnaviria</taxon>
        <taxon>Heunggongvirae</taxon>
        <taxon>Uroviricota</taxon>
        <taxon>Caudoviricetes</taxon>
    </lineage>
</organism>
<accession>A0A8S5SHJ4</accession>
<keyword evidence="1" id="KW-0472">Membrane</keyword>
<evidence type="ECO:0000313" key="2">
    <source>
        <dbReference type="EMBL" id="DAF50090.1"/>
    </source>
</evidence>
<keyword evidence="1" id="KW-1133">Transmembrane helix</keyword>
<proteinExistence type="predicted"/>
<protein>
    <submittedName>
        <fullName evidence="2">Uncharacterized protein</fullName>
    </submittedName>
</protein>
<name>A0A8S5SHJ4_9CAUD</name>
<sequence length="228" mass="25001">MDNMTPADVMAMTRNNDNDGFFGGNGFYGIIVLFFIFALFGGGGFGGWGNNAAAQGALTRAELADGFNTAEIQRNQSDIIRDQFGLQQEIMNNRFALADTANGTQREIMQNRFENQQIGCNTQKEIMQNRYDNALAMQNLQAQIAACCCETKSAIHAENEATRSLMQTNTIQELRDQLQAAQLQLGTLSQTNTIIGTLRPTPVPAYITCSPYQSEQYNCGAYGGCCGR</sequence>
<dbReference type="EMBL" id="BK032592">
    <property type="protein sequence ID" value="DAF50090.1"/>
    <property type="molecule type" value="Genomic_DNA"/>
</dbReference>
<reference evidence="2" key="1">
    <citation type="journal article" date="2021" name="Proc. Natl. Acad. Sci. U.S.A.">
        <title>A Catalog of Tens of Thousands of Viruses from Human Metagenomes Reveals Hidden Associations with Chronic Diseases.</title>
        <authorList>
            <person name="Tisza M.J."/>
            <person name="Buck C.B."/>
        </authorList>
    </citation>
    <scope>NUCLEOTIDE SEQUENCE</scope>
    <source>
        <strain evidence="2">CtzyE57</strain>
    </source>
</reference>